<evidence type="ECO:0000313" key="4">
    <source>
        <dbReference type="Proteomes" id="UP000001038"/>
    </source>
</evidence>
<dbReference type="AlphaFoldDB" id="A0A3B3ILQ4"/>
<dbReference type="InterPro" id="IPR018378">
    <property type="entry name" value="C-type_lectin_CS"/>
</dbReference>
<dbReference type="PRINTS" id="PR01504">
    <property type="entry name" value="PNCREATITSAP"/>
</dbReference>
<feature type="domain" description="C-type lectin" evidence="2">
    <location>
        <begin position="44"/>
        <end position="163"/>
    </location>
</feature>
<keyword evidence="1" id="KW-1015">Disulfide bond</keyword>
<dbReference type="GO" id="GO:0009897">
    <property type="term" value="C:external side of plasma membrane"/>
    <property type="evidence" value="ECO:0000318"/>
    <property type="project" value="GO_Central"/>
</dbReference>
<sequence>TFMLSFTLLLCHSFFKNLFYHVYFLMHNGLELERVNCPEFSFYFQNRCYRYFATQRTWTEAESDCVSEGLNLVSIHSPEEQRYVKFLISNFDANERATWIGYTDAQQEGVWLWSDRTIDNYQNWNRGEPNNFNGPENCAVTNWGFFRRWNDINCSEKFPFLCSGVLYLACEQEKSQCFFTNYIKLNSPLL</sequence>
<reference evidence="3" key="2">
    <citation type="submission" date="2025-08" db="UniProtKB">
        <authorList>
            <consortium name="Ensembl"/>
        </authorList>
    </citation>
    <scope>IDENTIFICATION</scope>
    <source>
        <strain evidence="3">Hd-rR</strain>
    </source>
</reference>
<protein>
    <recommendedName>
        <fullName evidence="2">C-type lectin domain-containing protein</fullName>
    </recommendedName>
</protein>
<proteinExistence type="predicted"/>
<dbReference type="GO" id="GO:0006955">
    <property type="term" value="P:immune response"/>
    <property type="evidence" value="ECO:0000318"/>
    <property type="project" value="GO_Central"/>
</dbReference>
<dbReference type="InterPro" id="IPR001304">
    <property type="entry name" value="C-type_lectin-like"/>
</dbReference>
<reference evidence="3 4" key="1">
    <citation type="journal article" date="2007" name="Nature">
        <title>The medaka draft genome and insights into vertebrate genome evolution.</title>
        <authorList>
            <person name="Kasahara M."/>
            <person name="Naruse K."/>
            <person name="Sasaki S."/>
            <person name="Nakatani Y."/>
            <person name="Qu W."/>
            <person name="Ahsan B."/>
            <person name="Yamada T."/>
            <person name="Nagayasu Y."/>
            <person name="Doi K."/>
            <person name="Kasai Y."/>
            <person name="Jindo T."/>
            <person name="Kobayashi D."/>
            <person name="Shimada A."/>
            <person name="Toyoda A."/>
            <person name="Kuroki Y."/>
            <person name="Fujiyama A."/>
            <person name="Sasaki T."/>
            <person name="Shimizu A."/>
            <person name="Asakawa S."/>
            <person name="Shimizu N."/>
            <person name="Hashimoto S."/>
            <person name="Yang J."/>
            <person name="Lee Y."/>
            <person name="Matsushima K."/>
            <person name="Sugano S."/>
            <person name="Sakaizumi M."/>
            <person name="Narita T."/>
            <person name="Ohishi K."/>
            <person name="Haga S."/>
            <person name="Ohta F."/>
            <person name="Nomoto H."/>
            <person name="Nogata K."/>
            <person name="Morishita T."/>
            <person name="Endo T."/>
            <person name="Shin-I T."/>
            <person name="Takeda H."/>
            <person name="Morishita S."/>
            <person name="Kohara Y."/>
        </authorList>
    </citation>
    <scope>NUCLEOTIDE SEQUENCE [LARGE SCALE GENOMIC DNA]</scope>
    <source>
        <strain evidence="3 4">Hd-rR</strain>
    </source>
</reference>
<dbReference type="SMART" id="SM00034">
    <property type="entry name" value="CLECT"/>
    <property type="match status" value="1"/>
</dbReference>
<keyword evidence="4" id="KW-1185">Reference proteome</keyword>
<dbReference type="Bgee" id="ENSORLG00000026380">
    <property type="expression patterns" value="Expressed in testis and 5 other cell types or tissues"/>
</dbReference>
<dbReference type="Ensembl" id="ENSORLT00000032282.1">
    <property type="protein sequence ID" value="ENSORLP00000045113.1"/>
    <property type="gene ID" value="ENSORLG00000026380.1"/>
</dbReference>
<reference evidence="3" key="3">
    <citation type="submission" date="2025-09" db="UniProtKB">
        <authorList>
            <consortium name="Ensembl"/>
        </authorList>
    </citation>
    <scope>IDENTIFICATION</scope>
    <source>
        <strain evidence="3">Hd-rR</strain>
    </source>
</reference>
<dbReference type="InterPro" id="IPR016187">
    <property type="entry name" value="CTDL_fold"/>
</dbReference>
<dbReference type="Proteomes" id="UP000001038">
    <property type="component" value="Chromosome 11"/>
</dbReference>
<dbReference type="Gene3D" id="3.10.100.10">
    <property type="entry name" value="Mannose-Binding Protein A, subunit A"/>
    <property type="match status" value="1"/>
</dbReference>
<accession>A0A3B3ILQ4</accession>
<dbReference type="Pfam" id="PF00059">
    <property type="entry name" value="Lectin_C"/>
    <property type="match status" value="1"/>
</dbReference>
<dbReference type="GO" id="GO:0030246">
    <property type="term" value="F:carbohydrate binding"/>
    <property type="evidence" value="ECO:0000318"/>
    <property type="project" value="GO_Central"/>
</dbReference>
<dbReference type="InterPro" id="IPR050111">
    <property type="entry name" value="C-type_lectin/snaclec_domain"/>
</dbReference>
<dbReference type="CDD" id="cd00037">
    <property type="entry name" value="CLECT"/>
    <property type="match status" value="1"/>
</dbReference>
<name>A0A3B3ILQ4_ORYLA</name>
<evidence type="ECO:0000256" key="1">
    <source>
        <dbReference type="ARBA" id="ARBA00023157"/>
    </source>
</evidence>
<organism evidence="3 4">
    <name type="scientific">Oryzias latipes</name>
    <name type="common">Japanese rice fish</name>
    <name type="synonym">Japanese killifish</name>
    <dbReference type="NCBI Taxonomy" id="8090"/>
    <lineage>
        <taxon>Eukaryota</taxon>
        <taxon>Metazoa</taxon>
        <taxon>Chordata</taxon>
        <taxon>Craniata</taxon>
        <taxon>Vertebrata</taxon>
        <taxon>Euteleostomi</taxon>
        <taxon>Actinopterygii</taxon>
        <taxon>Neopterygii</taxon>
        <taxon>Teleostei</taxon>
        <taxon>Neoteleostei</taxon>
        <taxon>Acanthomorphata</taxon>
        <taxon>Ovalentaria</taxon>
        <taxon>Atherinomorphae</taxon>
        <taxon>Beloniformes</taxon>
        <taxon>Adrianichthyidae</taxon>
        <taxon>Oryziinae</taxon>
        <taxon>Oryzias</taxon>
    </lineage>
</organism>
<dbReference type="PROSITE" id="PS00615">
    <property type="entry name" value="C_TYPE_LECTIN_1"/>
    <property type="match status" value="1"/>
</dbReference>
<dbReference type="PANTHER" id="PTHR22803">
    <property type="entry name" value="MANNOSE, PHOSPHOLIPASE, LECTIN RECEPTOR RELATED"/>
    <property type="match status" value="1"/>
</dbReference>
<evidence type="ECO:0000259" key="2">
    <source>
        <dbReference type="PROSITE" id="PS50041"/>
    </source>
</evidence>
<evidence type="ECO:0000313" key="3">
    <source>
        <dbReference type="Ensembl" id="ENSORLP00000045113.1"/>
    </source>
</evidence>
<dbReference type="SUPFAM" id="SSF56436">
    <property type="entry name" value="C-type lectin-like"/>
    <property type="match status" value="1"/>
</dbReference>
<dbReference type="InterPro" id="IPR016186">
    <property type="entry name" value="C-type_lectin-like/link_sf"/>
</dbReference>
<dbReference type="GO" id="GO:0038187">
    <property type="term" value="F:pattern recognition receptor activity"/>
    <property type="evidence" value="ECO:0000318"/>
    <property type="project" value="GO_Central"/>
</dbReference>
<dbReference type="InParanoid" id="A0A3B3ILQ4"/>
<dbReference type="GeneTree" id="ENSGT01150000286973"/>
<dbReference type="PROSITE" id="PS50041">
    <property type="entry name" value="C_TYPE_LECTIN_2"/>
    <property type="match status" value="1"/>
</dbReference>